<dbReference type="InterPro" id="IPR001509">
    <property type="entry name" value="Epimerase_deHydtase"/>
</dbReference>
<comment type="similarity">
    <text evidence="2">Belongs to the NAD(P)-dependent epimerase/dehydratase family. Dihydroflavonol-4-reductase subfamily.</text>
</comment>
<dbReference type="InterPro" id="IPR050425">
    <property type="entry name" value="NAD(P)_dehydrat-like"/>
</dbReference>
<dbReference type="SUPFAM" id="SSF51735">
    <property type="entry name" value="NAD(P)-binding Rossmann-fold domains"/>
    <property type="match status" value="1"/>
</dbReference>
<dbReference type="InterPro" id="IPR036291">
    <property type="entry name" value="NAD(P)-bd_dom_sf"/>
</dbReference>
<evidence type="ECO:0000256" key="1">
    <source>
        <dbReference type="ARBA" id="ARBA00023002"/>
    </source>
</evidence>
<evidence type="ECO:0000313" key="5">
    <source>
        <dbReference type="Proteomes" id="UP000807025"/>
    </source>
</evidence>
<protein>
    <submittedName>
        <fullName evidence="4">NAD(P)-binding protein</fullName>
    </submittedName>
</protein>
<dbReference type="Pfam" id="PF01370">
    <property type="entry name" value="Epimerase"/>
    <property type="match status" value="1"/>
</dbReference>
<proteinExistence type="inferred from homology"/>
<evidence type="ECO:0000313" key="4">
    <source>
        <dbReference type="EMBL" id="KAF9501741.1"/>
    </source>
</evidence>
<name>A0A9P6DCK0_PLEER</name>
<dbReference type="PANTHER" id="PTHR10366:SF564">
    <property type="entry name" value="STEROL-4-ALPHA-CARBOXYLATE 3-DEHYDROGENASE, DECARBOXYLATING"/>
    <property type="match status" value="1"/>
</dbReference>
<accession>A0A9P6DCK0</accession>
<dbReference type="Proteomes" id="UP000807025">
    <property type="component" value="Unassembled WGS sequence"/>
</dbReference>
<dbReference type="GO" id="GO:0016616">
    <property type="term" value="F:oxidoreductase activity, acting on the CH-OH group of donors, NAD or NADP as acceptor"/>
    <property type="evidence" value="ECO:0007669"/>
    <property type="project" value="TreeGrafter"/>
</dbReference>
<sequence length="351" mass="38138">MANERILVTGASGYLGSHIVQALVNSGYNVRATARPAKVADLQAAYDTTYNTNGSNKAQVVATSDLVHGVFPEIFEGIDALIHVASPLPGKEEPEALIDVAVEATQNILRQAEKAGITRIVVTSSIASVWKASPDPLALVLDTGSSWTDWNPTTKEVALKTGNPLVIYAASKTYAERAVWEFADAHPHVDITTLNPPFFYGPFAPTQSFPTFDASALSTAGMLYRLLSPDGVYPPNAEHIDVRDVAKAHVLALKSPPTSVVGRKRIIIASPHGLNFATLTDFLAEKRPALKDRLTKETPPKTDRYNVPLDFARVEQVLGLKKSDFYDFEDTILDTIDQLLELEAGWKSAML</sequence>
<dbReference type="PANTHER" id="PTHR10366">
    <property type="entry name" value="NAD DEPENDENT EPIMERASE/DEHYDRATASE"/>
    <property type="match status" value="1"/>
</dbReference>
<evidence type="ECO:0000256" key="2">
    <source>
        <dbReference type="ARBA" id="ARBA00023445"/>
    </source>
</evidence>
<dbReference type="EMBL" id="MU154522">
    <property type="protein sequence ID" value="KAF9501741.1"/>
    <property type="molecule type" value="Genomic_DNA"/>
</dbReference>
<feature type="domain" description="NAD-dependent epimerase/dehydratase" evidence="3">
    <location>
        <begin position="6"/>
        <end position="259"/>
    </location>
</feature>
<comment type="caution">
    <text evidence="4">The sequence shown here is derived from an EMBL/GenBank/DDBJ whole genome shotgun (WGS) entry which is preliminary data.</text>
</comment>
<keyword evidence="1" id="KW-0560">Oxidoreductase</keyword>
<keyword evidence="5" id="KW-1185">Reference proteome</keyword>
<gene>
    <name evidence="4" type="ORF">BDN71DRAFT_1479286</name>
</gene>
<dbReference type="Gene3D" id="3.40.50.720">
    <property type="entry name" value="NAD(P)-binding Rossmann-like Domain"/>
    <property type="match status" value="1"/>
</dbReference>
<dbReference type="OrthoDB" id="2735536at2759"/>
<evidence type="ECO:0000259" key="3">
    <source>
        <dbReference type="Pfam" id="PF01370"/>
    </source>
</evidence>
<reference evidence="4" key="1">
    <citation type="submission" date="2020-11" db="EMBL/GenBank/DDBJ databases">
        <authorList>
            <consortium name="DOE Joint Genome Institute"/>
            <person name="Ahrendt S."/>
            <person name="Riley R."/>
            <person name="Andreopoulos W."/>
            <person name="Labutti K."/>
            <person name="Pangilinan J."/>
            <person name="Ruiz-Duenas F.J."/>
            <person name="Barrasa J.M."/>
            <person name="Sanchez-Garcia M."/>
            <person name="Camarero S."/>
            <person name="Miyauchi S."/>
            <person name="Serrano A."/>
            <person name="Linde D."/>
            <person name="Babiker R."/>
            <person name="Drula E."/>
            <person name="Ayuso-Fernandez I."/>
            <person name="Pacheco R."/>
            <person name="Padilla G."/>
            <person name="Ferreira P."/>
            <person name="Barriuso J."/>
            <person name="Kellner H."/>
            <person name="Castanera R."/>
            <person name="Alfaro M."/>
            <person name="Ramirez L."/>
            <person name="Pisabarro A.G."/>
            <person name="Kuo A."/>
            <person name="Tritt A."/>
            <person name="Lipzen A."/>
            <person name="He G."/>
            <person name="Yan M."/>
            <person name="Ng V."/>
            <person name="Cullen D."/>
            <person name="Martin F."/>
            <person name="Rosso M.-N."/>
            <person name="Henrissat B."/>
            <person name="Hibbett D."/>
            <person name="Martinez A.T."/>
            <person name="Grigoriev I.V."/>
        </authorList>
    </citation>
    <scope>NUCLEOTIDE SEQUENCE</scope>
    <source>
        <strain evidence="4">ATCC 90797</strain>
    </source>
</reference>
<dbReference type="AlphaFoldDB" id="A0A9P6DCK0"/>
<organism evidence="4 5">
    <name type="scientific">Pleurotus eryngii</name>
    <name type="common">Boletus of the steppes</name>
    <dbReference type="NCBI Taxonomy" id="5323"/>
    <lineage>
        <taxon>Eukaryota</taxon>
        <taxon>Fungi</taxon>
        <taxon>Dikarya</taxon>
        <taxon>Basidiomycota</taxon>
        <taxon>Agaricomycotina</taxon>
        <taxon>Agaricomycetes</taxon>
        <taxon>Agaricomycetidae</taxon>
        <taxon>Agaricales</taxon>
        <taxon>Pleurotineae</taxon>
        <taxon>Pleurotaceae</taxon>
        <taxon>Pleurotus</taxon>
    </lineage>
</organism>